<gene>
    <name evidence="16" type="ORF">niasHS_010287</name>
</gene>
<evidence type="ECO:0000259" key="15">
    <source>
        <dbReference type="SMART" id="SM01044"/>
    </source>
</evidence>
<dbReference type="GO" id="GO:0005737">
    <property type="term" value="C:cytoplasm"/>
    <property type="evidence" value="ECO:0007669"/>
    <property type="project" value="UniProtKB-SubCell"/>
</dbReference>
<dbReference type="GO" id="GO:0006417">
    <property type="term" value="P:regulation of translation"/>
    <property type="evidence" value="ECO:0007669"/>
    <property type="project" value="UniProtKB-KW"/>
</dbReference>
<protein>
    <recommendedName>
        <fullName evidence="15">Btz domain-containing protein</fullName>
    </recommendedName>
</protein>
<keyword evidence="8" id="KW-0810">Translation regulation</keyword>
<feature type="domain" description="Btz" evidence="15">
    <location>
        <begin position="298"/>
        <end position="432"/>
    </location>
</feature>
<name>A0ABD2J6Y4_HETSC</name>
<feature type="region of interest" description="Disordered" evidence="14">
    <location>
        <begin position="426"/>
        <end position="445"/>
    </location>
</feature>
<evidence type="ECO:0000313" key="17">
    <source>
        <dbReference type="Proteomes" id="UP001620645"/>
    </source>
</evidence>
<dbReference type="EMBL" id="JBICCN010000232">
    <property type="protein sequence ID" value="KAL3085218.1"/>
    <property type="molecule type" value="Genomic_DNA"/>
</dbReference>
<evidence type="ECO:0000256" key="8">
    <source>
        <dbReference type="ARBA" id="ARBA00022845"/>
    </source>
</evidence>
<keyword evidence="13" id="KW-0539">Nucleus</keyword>
<dbReference type="InterPro" id="IPR054179">
    <property type="entry name" value="PSD13_N"/>
</dbReference>
<accession>A0ABD2J6Y4</accession>
<organism evidence="16 17">
    <name type="scientific">Heterodera schachtii</name>
    <name type="common">Sugarbeet cyst nematode worm</name>
    <name type="synonym">Tylenchus schachtii</name>
    <dbReference type="NCBI Taxonomy" id="97005"/>
    <lineage>
        <taxon>Eukaryota</taxon>
        <taxon>Metazoa</taxon>
        <taxon>Ecdysozoa</taxon>
        <taxon>Nematoda</taxon>
        <taxon>Chromadorea</taxon>
        <taxon>Rhabditida</taxon>
        <taxon>Tylenchina</taxon>
        <taxon>Tylenchomorpha</taxon>
        <taxon>Tylenchoidea</taxon>
        <taxon>Heteroderidae</taxon>
        <taxon>Heteroderinae</taxon>
        <taxon>Heterodera</taxon>
    </lineage>
</organism>
<dbReference type="Proteomes" id="UP001620645">
    <property type="component" value="Unassembled WGS sequence"/>
</dbReference>
<feature type="region of interest" description="Disordered" evidence="14">
    <location>
        <begin position="457"/>
        <end position="476"/>
    </location>
</feature>
<dbReference type="GO" id="GO:0003723">
    <property type="term" value="F:RNA binding"/>
    <property type="evidence" value="ECO:0007669"/>
    <property type="project" value="UniProtKB-KW"/>
</dbReference>
<dbReference type="SMART" id="SM01044">
    <property type="entry name" value="Btz"/>
    <property type="match status" value="1"/>
</dbReference>
<reference evidence="16 17" key="1">
    <citation type="submission" date="2024-10" db="EMBL/GenBank/DDBJ databases">
        <authorList>
            <person name="Kim D."/>
        </authorList>
    </citation>
    <scope>NUCLEOTIDE SEQUENCE [LARGE SCALE GENOMIC DNA]</scope>
    <source>
        <strain evidence="16">Taebaek</strain>
    </source>
</reference>
<dbReference type="GO" id="GO:0008380">
    <property type="term" value="P:RNA splicing"/>
    <property type="evidence" value="ECO:0007669"/>
    <property type="project" value="UniProtKB-KW"/>
</dbReference>
<evidence type="ECO:0000256" key="2">
    <source>
        <dbReference type="ARBA" id="ARBA00004496"/>
    </source>
</evidence>
<evidence type="ECO:0000256" key="6">
    <source>
        <dbReference type="ARBA" id="ARBA00022664"/>
    </source>
</evidence>
<comment type="subcellular location">
    <subcellularLocation>
        <location evidence="2">Cytoplasm</location>
    </subcellularLocation>
    <subcellularLocation>
        <location evidence="1">Nucleus</location>
    </subcellularLocation>
</comment>
<dbReference type="Pfam" id="PF22037">
    <property type="entry name" value="PSD13_N"/>
    <property type="match status" value="1"/>
</dbReference>
<evidence type="ECO:0000256" key="1">
    <source>
        <dbReference type="ARBA" id="ARBA00004123"/>
    </source>
</evidence>
<dbReference type="InterPro" id="IPR035298">
    <property type="entry name" value="PSMD13"/>
</dbReference>
<dbReference type="GO" id="GO:0000184">
    <property type="term" value="P:nuclear-transcribed mRNA catabolic process, nonsense-mediated decay"/>
    <property type="evidence" value="ECO:0007669"/>
    <property type="project" value="UniProtKB-KW"/>
</dbReference>
<feature type="compositionally biased region" description="Polar residues" evidence="14">
    <location>
        <begin position="376"/>
        <end position="386"/>
    </location>
</feature>
<keyword evidence="17" id="KW-1185">Reference proteome</keyword>
<evidence type="ECO:0000256" key="13">
    <source>
        <dbReference type="ARBA" id="ARBA00023242"/>
    </source>
</evidence>
<keyword evidence="11" id="KW-0866">Nonsense-mediated mRNA decay</keyword>
<feature type="region of interest" description="Disordered" evidence="14">
    <location>
        <begin position="565"/>
        <end position="584"/>
    </location>
</feature>
<dbReference type="GO" id="GO:0000502">
    <property type="term" value="C:proteasome complex"/>
    <property type="evidence" value="ECO:0007669"/>
    <property type="project" value="UniProtKB-KW"/>
</dbReference>
<feature type="compositionally biased region" description="Acidic residues" evidence="14">
    <location>
        <begin position="625"/>
        <end position="635"/>
    </location>
</feature>
<keyword evidence="5" id="KW-0963">Cytoplasm</keyword>
<feature type="region of interest" description="Disordered" evidence="14">
    <location>
        <begin position="520"/>
        <end position="550"/>
    </location>
</feature>
<feature type="region of interest" description="Disordered" evidence="14">
    <location>
        <begin position="298"/>
        <end position="339"/>
    </location>
</feature>
<proteinExistence type="inferred from homology"/>
<evidence type="ECO:0000256" key="9">
    <source>
        <dbReference type="ARBA" id="ARBA00022884"/>
    </source>
</evidence>
<feature type="compositionally biased region" description="Basic and acidic residues" evidence="14">
    <location>
        <begin position="520"/>
        <end position="540"/>
    </location>
</feature>
<evidence type="ECO:0000256" key="10">
    <source>
        <dbReference type="ARBA" id="ARBA00022942"/>
    </source>
</evidence>
<evidence type="ECO:0000256" key="3">
    <source>
        <dbReference type="ARBA" id="ARBA00009548"/>
    </source>
</evidence>
<dbReference type="PANTHER" id="PTHR10539">
    <property type="entry name" value="26S PROTEASOME NON-ATPASE REGULATORY SUBUNIT 13"/>
    <property type="match status" value="1"/>
</dbReference>
<evidence type="ECO:0000256" key="4">
    <source>
        <dbReference type="ARBA" id="ARBA00022448"/>
    </source>
</evidence>
<feature type="compositionally biased region" description="Basic residues" evidence="14">
    <location>
        <begin position="643"/>
        <end position="653"/>
    </location>
</feature>
<evidence type="ECO:0000256" key="5">
    <source>
        <dbReference type="ARBA" id="ARBA00022490"/>
    </source>
</evidence>
<dbReference type="GO" id="GO:0006397">
    <property type="term" value="P:mRNA processing"/>
    <property type="evidence" value="ECO:0007669"/>
    <property type="project" value="UniProtKB-KW"/>
</dbReference>
<dbReference type="PANTHER" id="PTHR10539:SF0">
    <property type="entry name" value="26S PROTEASOME NON-ATPASE REGULATORY SUBUNIT 13"/>
    <property type="match status" value="1"/>
</dbReference>
<feature type="region of interest" description="Disordered" evidence="14">
    <location>
        <begin position="591"/>
        <end position="613"/>
    </location>
</feature>
<keyword evidence="6" id="KW-0507">mRNA processing</keyword>
<keyword evidence="12" id="KW-0508">mRNA splicing</keyword>
<dbReference type="GO" id="GO:0051028">
    <property type="term" value="P:mRNA transport"/>
    <property type="evidence" value="ECO:0007669"/>
    <property type="project" value="UniProtKB-KW"/>
</dbReference>
<keyword evidence="10" id="KW-0647">Proteasome</keyword>
<evidence type="ECO:0000256" key="7">
    <source>
        <dbReference type="ARBA" id="ARBA00022816"/>
    </source>
</evidence>
<keyword evidence="4" id="KW-0813">Transport</keyword>
<feature type="compositionally biased region" description="Acidic residues" evidence="14">
    <location>
        <begin position="308"/>
        <end position="334"/>
    </location>
</feature>
<sequence length="653" mass="76272">MTSQGVENYLKDQTTSDIPTIAEGFQNLMNLYINKLWDQLSAEASQLVRNKLFVSTVNLSQFYEEFVRDFERRIEPLQLIELITPIAEDIFERDRQSAYTFLDNFDKVIKQDKRAIVRLQASKIQLRLRDKPTAEAKCCNDPALVRKMLEETKTMVDKLVEVGSVHAAYYGCSAEYQFQMGDHDRYYEEALHYLGCEDINVKLSAEQKRQQAEKISISALLGENVYNFGELLAHPILNDLSDTPNAWLSELLHAVNVGDWDGFLKHKEKLVAAYSEAGEKIEELERKLRLQCLIEEEEEPRRRKGAEDEQEDEQEGEEEDEQEEEEEELDEDECKDSPAYIPKQGRFYMHDEASARSVIVEHTSLFAEETEKGEEGQSTGGATQLDTAREPKTRADRVGRWKHDMFREREQAPKSSRELFMRYGQDIRQQKGEEEDNQETEGLRMDRRRRFEHRGFGGVRNTTHNQPTRGDKPMSHHRLGRLVDQRSDWNQHDNNKPISDHRMGRLVDQRSGLNHHHMLREQREQWIKPSRGNDIRQQKGEEEDNQETEGLRMDRRRRFEHRGFGGVRNTTHNQPTRGDKPMSHHRLGRLVDQRSDWNQHDNNKPISDHRMGRLVDQRSAAVLEDEVVPDDDATDYDMGGFGRAHRTRAPKYV</sequence>
<feature type="compositionally biased region" description="Basic and acidic residues" evidence="14">
    <location>
        <begin position="387"/>
        <end position="418"/>
    </location>
</feature>
<comment type="caution">
    <text evidence="16">The sequence shown here is derived from an EMBL/GenBank/DDBJ whole genome shotgun (WGS) entry which is preliminary data.</text>
</comment>
<evidence type="ECO:0000256" key="14">
    <source>
        <dbReference type="SAM" id="MobiDB-lite"/>
    </source>
</evidence>
<keyword evidence="7" id="KW-0509">mRNA transport</keyword>
<feature type="region of interest" description="Disordered" evidence="14">
    <location>
        <begin position="368"/>
        <end position="418"/>
    </location>
</feature>
<evidence type="ECO:0000256" key="12">
    <source>
        <dbReference type="ARBA" id="ARBA00023187"/>
    </source>
</evidence>
<dbReference type="InterPro" id="IPR018545">
    <property type="entry name" value="Btz_dom"/>
</dbReference>
<evidence type="ECO:0000256" key="11">
    <source>
        <dbReference type="ARBA" id="ARBA00023161"/>
    </source>
</evidence>
<feature type="region of interest" description="Disordered" evidence="14">
    <location>
        <begin position="625"/>
        <end position="653"/>
    </location>
</feature>
<dbReference type="Pfam" id="PF09405">
    <property type="entry name" value="Btz"/>
    <property type="match status" value="1"/>
</dbReference>
<keyword evidence="9" id="KW-0694">RNA-binding</keyword>
<dbReference type="GO" id="GO:0005634">
    <property type="term" value="C:nucleus"/>
    <property type="evidence" value="ECO:0007669"/>
    <property type="project" value="UniProtKB-SubCell"/>
</dbReference>
<comment type="similarity">
    <text evidence="3">Belongs to the CASC3 family.</text>
</comment>
<dbReference type="AlphaFoldDB" id="A0ABD2J6Y4"/>
<evidence type="ECO:0000313" key="16">
    <source>
        <dbReference type="EMBL" id="KAL3085218.1"/>
    </source>
</evidence>